<dbReference type="InterPro" id="IPR000182">
    <property type="entry name" value="GNAT_dom"/>
</dbReference>
<dbReference type="PROSITE" id="PS51186">
    <property type="entry name" value="GNAT"/>
    <property type="match status" value="1"/>
</dbReference>
<evidence type="ECO:0000313" key="3">
    <source>
        <dbReference type="Proteomes" id="UP001139333"/>
    </source>
</evidence>
<dbReference type="GO" id="GO:0016747">
    <property type="term" value="F:acyltransferase activity, transferring groups other than amino-acyl groups"/>
    <property type="evidence" value="ECO:0007669"/>
    <property type="project" value="InterPro"/>
</dbReference>
<dbReference type="AlphaFoldDB" id="A0A9X1ZLV2"/>
<dbReference type="PANTHER" id="PTHR43328:SF1">
    <property type="entry name" value="N-ACETYLTRANSFERASE DOMAIN-CONTAINING PROTEIN"/>
    <property type="match status" value="1"/>
</dbReference>
<sequence length="161" mass="18177">MTAQIRLQAITQSDLVILHQFESDLIASKMAEFTPREWPDFVEHWQHNIFHKPDTIALGVKLESQLVGSVLSWRNPSDALTSNGRLIGYWIDRAYWGQGIASKALGMLLPQLPKEPLFAYIADHNTRSQNIVKRYGFASANLTKAQKQALPENLGLYCKAV</sequence>
<dbReference type="Proteomes" id="UP001139333">
    <property type="component" value="Unassembled WGS sequence"/>
</dbReference>
<accession>A0A9X1ZLV2</accession>
<dbReference type="PANTHER" id="PTHR43328">
    <property type="entry name" value="ACETYLTRANSFERASE-RELATED"/>
    <property type="match status" value="1"/>
</dbReference>
<reference evidence="2" key="1">
    <citation type="submission" date="2022-01" db="EMBL/GenBank/DDBJ databases">
        <title>Whole genome-based taxonomy of the Shewanellaceae.</title>
        <authorList>
            <person name="Martin-Rodriguez A.J."/>
        </authorList>
    </citation>
    <scope>NUCLEOTIDE SEQUENCE</scope>
    <source>
        <strain evidence="2">DSM 16422</strain>
    </source>
</reference>
<dbReference type="SUPFAM" id="SSF55729">
    <property type="entry name" value="Acyl-CoA N-acyltransferases (Nat)"/>
    <property type="match status" value="1"/>
</dbReference>
<dbReference type="Pfam" id="PF13302">
    <property type="entry name" value="Acetyltransf_3"/>
    <property type="match status" value="1"/>
</dbReference>
<evidence type="ECO:0000259" key="1">
    <source>
        <dbReference type="PROSITE" id="PS51186"/>
    </source>
</evidence>
<dbReference type="EMBL" id="JAKIKP010000003">
    <property type="protein sequence ID" value="MCL1142275.1"/>
    <property type="molecule type" value="Genomic_DNA"/>
</dbReference>
<name>A0A9X1ZLV2_9GAMM</name>
<dbReference type="RefSeq" id="WP_248994953.1">
    <property type="nucleotide sequence ID" value="NZ_JAKIKP010000003.1"/>
</dbReference>
<comment type="caution">
    <text evidence="2">The sequence shown here is derived from an EMBL/GenBank/DDBJ whole genome shotgun (WGS) entry which is preliminary data.</text>
</comment>
<dbReference type="InterPro" id="IPR016181">
    <property type="entry name" value="Acyl_CoA_acyltransferase"/>
</dbReference>
<evidence type="ECO:0000313" key="2">
    <source>
        <dbReference type="EMBL" id="MCL1142275.1"/>
    </source>
</evidence>
<gene>
    <name evidence="2" type="ORF">L2672_06155</name>
</gene>
<proteinExistence type="predicted"/>
<protein>
    <submittedName>
        <fullName evidence="2">GNAT family N-acetyltransferase</fullName>
    </submittedName>
</protein>
<dbReference type="Gene3D" id="3.40.630.30">
    <property type="match status" value="1"/>
</dbReference>
<feature type="domain" description="N-acetyltransferase" evidence="1">
    <location>
        <begin position="5"/>
        <end position="157"/>
    </location>
</feature>
<organism evidence="2 3">
    <name type="scientific">Shewanella gaetbuli</name>
    <dbReference type="NCBI Taxonomy" id="220752"/>
    <lineage>
        <taxon>Bacteria</taxon>
        <taxon>Pseudomonadati</taxon>
        <taxon>Pseudomonadota</taxon>
        <taxon>Gammaproteobacteria</taxon>
        <taxon>Alteromonadales</taxon>
        <taxon>Shewanellaceae</taxon>
        <taxon>Shewanella</taxon>
    </lineage>
</organism>
<keyword evidence="3" id="KW-1185">Reference proteome</keyword>